<protein>
    <submittedName>
        <fullName evidence="1">Uncharacterized protein</fullName>
    </submittedName>
</protein>
<reference evidence="1" key="1">
    <citation type="submission" date="2014-11" db="EMBL/GenBank/DDBJ databases">
        <authorList>
            <person name="Amaro Gonzalez C."/>
        </authorList>
    </citation>
    <scope>NUCLEOTIDE SEQUENCE</scope>
</reference>
<dbReference type="EMBL" id="GBXM01067714">
    <property type="protein sequence ID" value="JAH40863.1"/>
    <property type="molecule type" value="Transcribed_RNA"/>
</dbReference>
<organism evidence="1">
    <name type="scientific">Anguilla anguilla</name>
    <name type="common">European freshwater eel</name>
    <name type="synonym">Muraena anguilla</name>
    <dbReference type="NCBI Taxonomy" id="7936"/>
    <lineage>
        <taxon>Eukaryota</taxon>
        <taxon>Metazoa</taxon>
        <taxon>Chordata</taxon>
        <taxon>Craniata</taxon>
        <taxon>Vertebrata</taxon>
        <taxon>Euteleostomi</taxon>
        <taxon>Actinopterygii</taxon>
        <taxon>Neopterygii</taxon>
        <taxon>Teleostei</taxon>
        <taxon>Anguilliformes</taxon>
        <taxon>Anguillidae</taxon>
        <taxon>Anguilla</taxon>
    </lineage>
</organism>
<evidence type="ECO:0000313" key="1">
    <source>
        <dbReference type="EMBL" id="JAH40863.1"/>
    </source>
</evidence>
<name>A0A0E9SK48_ANGAN</name>
<accession>A0A0E9SK48</accession>
<sequence>MLLRTTYFLNTGLKIRPQKPQKTKASQ</sequence>
<dbReference type="AlphaFoldDB" id="A0A0E9SK48"/>
<proteinExistence type="predicted"/>
<reference evidence="1" key="2">
    <citation type="journal article" date="2015" name="Fish Shellfish Immunol.">
        <title>Early steps in the European eel (Anguilla anguilla)-Vibrio vulnificus interaction in the gills: Role of the RtxA13 toxin.</title>
        <authorList>
            <person name="Callol A."/>
            <person name="Pajuelo D."/>
            <person name="Ebbesson L."/>
            <person name="Teles M."/>
            <person name="MacKenzie S."/>
            <person name="Amaro C."/>
        </authorList>
    </citation>
    <scope>NUCLEOTIDE SEQUENCE</scope>
</reference>